<feature type="region of interest" description="Disordered" evidence="7">
    <location>
        <begin position="109"/>
        <end position="140"/>
    </location>
</feature>
<name>A0ABR3Q510_9TREE</name>
<dbReference type="PANTHER" id="PTHR12684">
    <property type="entry name" value="PUTATIVE PHOSPHOTRANSFERASE"/>
    <property type="match status" value="1"/>
</dbReference>
<accession>A0ABR3Q510</accession>
<gene>
    <name evidence="8" type="primary">TPT1</name>
    <name evidence="8" type="ORF">Q8F55_003441</name>
</gene>
<evidence type="ECO:0000256" key="6">
    <source>
        <dbReference type="ARBA" id="ARBA00047949"/>
    </source>
</evidence>
<dbReference type="RefSeq" id="XP_069209402.1">
    <property type="nucleotide sequence ID" value="XM_069351984.1"/>
</dbReference>
<dbReference type="InterPro" id="IPR002745">
    <property type="entry name" value="Ptrans_KptA/Tpt1"/>
</dbReference>
<evidence type="ECO:0000256" key="1">
    <source>
        <dbReference type="ARBA" id="ARBA00003343"/>
    </source>
</evidence>
<dbReference type="GO" id="GO:0000215">
    <property type="term" value="F:tRNA 2'-phosphotransferase activity"/>
    <property type="evidence" value="ECO:0007669"/>
    <property type="project" value="UniProtKB-EC"/>
</dbReference>
<protein>
    <recommendedName>
        <fullName evidence="3">2'-phosphotransferase</fullName>
        <ecNumber evidence="3">2.7.1.160</ecNumber>
    </recommendedName>
</protein>
<evidence type="ECO:0000256" key="7">
    <source>
        <dbReference type="SAM" id="MobiDB-lite"/>
    </source>
</evidence>
<feature type="region of interest" description="Disordered" evidence="7">
    <location>
        <begin position="72"/>
        <end position="96"/>
    </location>
</feature>
<evidence type="ECO:0000256" key="5">
    <source>
        <dbReference type="ARBA" id="ARBA00023027"/>
    </source>
</evidence>
<evidence type="ECO:0000256" key="2">
    <source>
        <dbReference type="ARBA" id="ARBA00009836"/>
    </source>
</evidence>
<keyword evidence="5" id="KW-0520">NAD</keyword>
<comment type="catalytic activity">
    <reaction evidence="6">
        <text>2'-phospho-[ligated tRNA] + NAD(+) = mature tRNA + ADP-alpha-D-ribose 1'',2''-cyclic phosphate + nicotinamide</text>
        <dbReference type="Rhea" id="RHEA:23324"/>
        <dbReference type="Rhea" id="RHEA-COMP:11106"/>
        <dbReference type="Rhea" id="RHEA-COMP:11107"/>
        <dbReference type="ChEBI" id="CHEBI:17154"/>
        <dbReference type="ChEBI" id="CHEBI:57540"/>
        <dbReference type="ChEBI" id="CHEBI:76596"/>
        <dbReference type="ChEBI" id="CHEBI:82883"/>
        <dbReference type="ChEBI" id="CHEBI:85027"/>
        <dbReference type="EC" id="2.7.1.160"/>
    </reaction>
</comment>
<keyword evidence="4 8" id="KW-0808">Transferase</keyword>
<sequence length="292" mass="32060">MAPRPNDSPDVKASKALSYILRHGAEKEGLHIRSDGLIKLKAVLARPRLKEVDEPTVFRIVEENAKKRFELQFGYDPSPPKPKKKPVPRKKKVPGAAVDAVAEQLAKATVAEPAAPAEPEWTELPFVSLPPPAEGEPSEPRGEWFIRATQGHSIALEGTGHLEPVLVDDAATRERVGLMVHGTRWELFETLKQQGLSKMNRQHVHLAPALKDHRILPRNGSTLLIYLDLPAMLASQPPIPVYTAANGVVLTPGDADGLVKKEYWLKAVHVTKGQHLVVWADGKDVVGVVEDK</sequence>
<evidence type="ECO:0000313" key="8">
    <source>
        <dbReference type="EMBL" id="KAL1409458.1"/>
    </source>
</evidence>
<evidence type="ECO:0000313" key="9">
    <source>
        <dbReference type="Proteomes" id="UP001565368"/>
    </source>
</evidence>
<dbReference type="InterPro" id="IPR042081">
    <property type="entry name" value="RNA_2'-PTrans_C"/>
</dbReference>
<evidence type="ECO:0000256" key="3">
    <source>
        <dbReference type="ARBA" id="ARBA00012007"/>
    </source>
</evidence>
<dbReference type="SUPFAM" id="SSF56399">
    <property type="entry name" value="ADP-ribosylation"/>
    <property type="match status" value="1"/>
</dbReference>
<dbReference type="EMBL" id="JBBXJM010000003">
    <property type="protein sequence ID" value="KAL1409458.1"/>
    <property type="molecule type" value="Genomic_DNA"/>
</dbReference>
<reference evidence="8 9" key="1">
    <citation type="submission" date="2023-08" db="EMBL/GenBank/DDBJ databases">
        <title>Annotated Genome Sequence of Vanrija albida AlHP1.</title>
        <authorList>
            <person name="Herzog R."/>
        </authorList>
    </citation>
    <scope>NUCLEOTIDE SEQUENCE [LARGE SCALE GENOMIC DNA]</scope>
    <source>
        <strain evidence="8 9">AlHP1</strain>
    </source>
</reference>
<organism evidence="8 9">
    <name type="scientific">Vanrija albida</name>
    <dbReference type="NCBI Taxonomy" id="181172"/>
    <lineage>
        <taxon>Eukaryota</taxon>
        <taxon>Fungi</taxon>
        <taxon>Dikarya</taxon>
        <taxon>Basidiomycota</taxon>
        <taxon>Agaricomycotina</taxon>
        <taxon>Tremellomycetes</taxon>
        <taxon>Trichosporonales</taxon>
        <taxon>Trichosporonaceae</taxon>
        <taxon>Vanrija</taxon>
    </lineage>
</organism>
<dbReference type="GeneID" id="95984484"/>
<evidence type="ECO:0000256" key="4">
    <source>
        <dbReference type="ARBA" id="ARBA00022679"/>
    </source>
</evidence>
<dbReference type="Gene3D" id="3.20.170.30">
    <property type="match status" value="1"/>
</dbReference>
<dbReference type="InterPro" id="IPR042080">
    <property type="entry name" value="RNA_2'-PTrans_N"/>
</dbReference>
<dbReference type="Gene3D" id="1.10.10.970">
    <property type="entry name" value="RNA 2'-phosphotransferase, Tpt1/KptA family, N-terminal domain"/>
    <property type="match status" value="1"/>
</dbReference>
<comment type="function">
    <text evidence="1">Catalyzes the last step of tRNA splicing, the transfer of the splice junction 2'-phosphate from ligated tRNA to NAD to produce ADP-ribose 1''-2'' cyclic phosphate.</text>
</comment>
<dbReference type="Proteomes" id="UP001565368">
    <property type="component" value="Unassembled WGS sequence"/>
</dbReference>
<comment type="similarity">
    <text evidence="2">Belongs to the KptA/TPT1 family.</text>
</comment>
<proteinExistence type="inferred from homology"/>
<feature type="compositionally biased region" description="Basic residues" evidence="7">
    <location>
        <begin position="81"/>
        <end position="93"/>
    </location>
</feature>
<dbReference type="Pfam" id="PF01885">
    <property type="entry name" value="PTS_2-RNA"/>
    <property type="match status" value="1"/>
</dbReference>
<keyword evidence="9" id="KW-1185">Reference proteome</keyword>
<dbReference type="EC" id="2.7.1.160" evidence="3"/>
<comment type="caution">
    <text evidence="8">The sequence shown here is derived from an EMBL/GenBank/DDBJ whole genome shotgun (WGS) entry which is preliminary data.</text>
</comment>
<dbReference type="PANTHER" id="PTHR12684:SF2">
    <property type="entry name" value="TRNA 2'-PHOSPHOTRANSFERASE 1"/>
    <property type="match status" value="1"/>
</dbReference>